<gene>
    <name evidence="1" type="ORF">PPENT_87.1.T0110080</name>
</gene>
<evidence type="ECO:0000313" key="2">
    <source>
        <dbReference type="Proteomes" id="UP000689195"/>
    </source>
</evidence>
<protein>
    <submittedName>
        <fullName evidence="1">Uncharacterized protein</fullName>
    </submittedName>
</protein>
<organism evidence="1 2">
    <name type="scientific">Paramecium pentaurelia</name>
    <dbReference type="NCBI Taxonomy" id="43138"/>
    <lineage>
        <taxon>Eukaryota</taxon>
        <taxon>Sar</taxon>
        <taxon>Alveolata</taxon>
        <taxon>Ciliophora</taxon>
        <taxon>Intramacronucleata</taxon>
        <taxon>Oligohymenophorea</taxon>
        <taxon>Peniculida</taxon>
        <taxon>Parameciidae</taxon>
        <taxon>Paramecium</taxon>
    </lineage>
</organism>
<comment type="caution">
    <text evidence="1">The sequence shown here is derived from an EMBL/GenBank/DDBJ whole genome shotgun (WGS) entry which is preliminary data.</text>
</comment>
<sequence>MLTQGAIEFIFQEIAIPLYVRIEKSEKLFFLNDEDCVLHICQIYDGINRRQIKIKSQYTFQLSQLQPTIQIIKLGNHDGDKCILEYRTQQQQLIPYNINQYFELNQVILFDQTKLTQFIKQPNQRINIKGRLIDKFKQKKSNIGNPYKISTLADCLSESCVTIISFQNDWNGVFENRLDQIEINQEFIFLNIISYEYCDNDRGINEIRYRIDKDTIFFPLNPIWTDYDQINYQNLGKIFNIYGCIYKIKNIQETGYQVITIVNFQKQKVNVIIKLPFAKDFKLKENTIVGFKQIKVIQKSNSHLALLFNDESKICTQIQVEYHIDNQNDFQPPHFEIYKLKHKSYQEIQQNNQNGQYYRTIGKFKSYVILNQNEEETCKITFDNNLIVIVKKKKYINRLIDSIEQQLNERSRILQKKEIGQKFEIDEPLFQDFVIKVIKIENEVTYEMVKLYSSAYTSGEDEIQKKIKKE</sequence>
<dbReference type="Proteomes" id="UP000689195">
    <property type="component" value="Unassembled WGS sequence"/>
</dbReference>
<dbReference type="AlphaFoldDB" id="A0A8S1SSM4"/>
<keyword evidence="2" id="KW-1185">Reference proteome</keyword>
<evidence type="ECO:0000313" key="1">
    <source>
        <dbReference type="EMBL" id="CAD8142319.1"/>
    </source>
</evidence>
<proteinExistence type="predicted"/>
<reference evidence="1" key="1">
    <citation type="submission" date="2021-01" db="EMBL/GenBank/DDBJ databases">
        <authorList>
            <consortium name="Genoscope - CEA"/>
            <person name="William W."/>
        </authorList>
    </citation>
    <scope>NUCLEOTIDE SEQUENCE</scope>
</reference>
<dbReference type="EMBL" id="CAJJDO010000011">
    <property type="protein sequence ID" value="CAD8142319.1"/>
    <property type="molecule type" value="Genomic_DNA"/>
</dbReference>
<accession>A0A8S1SSM4</accession>
<name>A0A8S1SSM4_9CILI</name>
<dbReference type="OrthoDB" id="10424233at2759"/>